<name>A0A4R2SXL8_9FIRM</name>
<dbReference type="AlphaFoldDB" id="A0A4R2SXL8"/>
<dbReference type="Proteomes" id="UP000295504">
    <property type="component" value="Unassembled WGS sequence"/>
</dbReference>
<feature type="non-terminal residue" evidence="1">
    <location>
        <position position="132"/>
    </location>
</feature>
<dbReference type="EMBL" id="SLYC01000078">
    <property type="protein sequence ID" value="TCP93396.1"/>
    <property type="molecule type" value="Genomic_DNA"/>
</dbReference>
<sequence>MSWTVYFFGYNGSTFGVLRRQNGANYWTPQTDWNGDKLDGTGESNMNLNTTLGNIYAIEFQWLGYGIIKFFVVNQYTGKLINVHTIEYPNTSLDPHIMSPNLPLMAEVRNTSNESNVKVETPCAIVHLEGNL</sequence>
<reference evidence="1 2" key="1">
    <citation type="submission" date="2019-03" db="EMBL/GenBank/DDBJ databases">
        <title>Genomic Encyclopedia of Type Strains, Phase IV (KMG-IV): sequencing the most valuable type-strain genomes for metagenomic binning, comparative biology and taxonomic classification.</title>
        <authorList>
            <person name="Goeker M."/>
        </authorList>
    </citation>
    <scope>NUCLEOTIDE SEQUENCE [LARGE SCALE GENOMIC DNA]</scope>
    <source>
        <strain evidence="1 2">DSM 100013</strain>
    </source>
</reference>
<dbReference type="RefSeq" id="WP_330571513.1">
    <property type="nucleotide sequence ID" value="NZ_SLYC01000078.1"/>
</dbReference>
<comment type="caution">
    <text evidence="1">The sequence shown here is derived from an EMBL/GenBank/DDBJ whole genome shotgun (WGS) entry which is preliminary data.</text>
</comment>
<evidence type="ECO:0000313" key="1">
    <source>
        <dbReference type="EMBL" id="TCP93396.1"/>
    </source>
</evidence>
<protein>
    <submittedName>
        <fullName evidence="1">Uncharacterized protein</fullName>
    </submittedName>
</protein>
<gene>
    <name evidence="1" type="ORF">EDD79_10781</name>
</gene>
<accession>A0A4R2SXL8</accession>
<proteinExistence type="predicted"/>
<organism evidence="1 2">
    <name type="scientific">Serpentinicella alkaliphila</name>
    <dbReference type="NCBI Taxonomy" id="1734049"/>
    <lineage>
        <taxon>Bacteria</taxon>
        <taxon>Bacillati</taxon>
        <taxon>Bacillota</taxon>
        <taxon>Clostridia</taxon>
        <taxon>Peptostreptococcales</taxon>
        <taxon>Natronincolaceae</taxon>
        <taxon>Serpentinicella</taxon>
    </lineage>
</organism>
<keyword evidence="2" id="KW-1185">Reference proteome</keyword>
<evidence type="ECO:0000313" key="2">
    <source>
        <dbReference type="Proteomes" id="UP000295504"/>
    </source>
</evidence>